<feature type="region of interest" description="Disordered" evidence="4">
    <location>
        <begin position="1"/>
        <end position="89"/>
    </location>
</feature>
<comment type="caution">
    <text evidence="6">The sequence shown here is derived from an EMBL/GenBank/DDBJ whole genome shotgun (WGS) entry which is preliminary data.</text>
</comment>
<accession>A0A8J6I040</accession>
<dbReference type="GO" id="GO:0003723">
    <property type="term" value="F:RNA binding"/>
    <property type="evidence" value="ECO:0007669"/>
    <property type="project" value="UniProtKB-UniRule"/>
</dbReference>
<dbReference type="EMBL" id="JABDTM020000299">
    <property type="protein sequence ID" value="KAH0822678.1"/>
    <property type="molecule type" value="Genomic_DNA"/>
</dbReference>
<dbReference type="FunFam" id="3.30.70.330:FF:000043">
    <property type="entry name" value="paraspeckle component 1 isoform X1"/>
    <property type="match status" value="1"/>
</dbReference>
<feature type="domain" description="RRM" evidence="5">
    <location>
        <begin position="125"/>
        <end position="197"/>
    </location>
</feature>
<feature type="compositionally biased region" description="Polar residues" evidence="4">
    <location>
        <begin position="1"/>
        <end position="11"/>
    </location>
</feature>
<dbReference type="SMART" id="SM00360">
    <property type="entry name" value="RRM"/>
    <property type="match status" value="2"/>
</dbReference>
<feature type="region of interest" description="Disordered" evidence="4">
    <location>
        <begin position="457"/>
        <end position="501"/>
    </location>
</feature>
<dbReference type="CDD" id="cd12945">
    <property type="entry name" value="NOPS_NONA_like"/>
    <property type="match status" value="1"/>
</dbReference>
<dbReference type="OrthoDB" id="10067824at2759"/>
<dbReference type="AlphaFoldDB" id="A0A8J6I040"/>
<dbReference type="InterPro" id="IPR000504">
    <property type="entry name" value="RRM_dom"/>
</dbReference>
<dbReference type="Proteomes" id="UP000719412">
    <property type="component" value="Unassembled WGS sequence"/>
</dbReference>
<feature type="compositionally biased region" description="Basic and acidic residues" evidence="4">
    <location>
        <begin position="457"/>
        <end position="473"/>
    </location>
</feature>
<reference evidence="6" key="1">
    <citation type="journal article" date="2020" name="J Insects Food Feed">
        <title>The yellow mealworm (Tenebrio molitor) genome: a resource for the emerging insects as food and feed industry.</title>
        <authorList>
            <person name="Eriksson T."/>
            <person name="Andere A."/>
            <person name="Kelstrup H."/>
            <person name="Emery V."/>
            <person name="Picard C."/>
        </authorList>
    </citation>
    <scope>NUCLEOTIDE SEQUENCE</scope>
    <source>
        <strain evidence="6">Stoneville</strain>
        <tissue evidence="6">Whole head</tissue>
    </source>
</reference>
<evidence type="ECO:0000259" key="5">
    <source>
        <dbReference type="PROSITE" id="PS50102"/>
    </source>
</evidence>
<feature type="compositionally biased region" description="Low complexity" evidence="4">
    <location>
        <begin position="30"/>
        <end position="42"/>
    </location>
</feature>
<dbReference type="Pfam" id="PF08075">
    <property type="entry name" value="NOPS"/>
    <property type="match status" value="1"/>
</dbReference>
<proteinExistence type="predicted"/>
<reference evidence="6" key="2">
    <citation type="submission" date="2021-08" db="EMBL/GenBank/DDBJ databases">
        <authorList>
            <person name="Eriksson T."/>
        </authorList>
    </citation>
    <scope>NUCLEOTIDE SEQUENCE</scope>
    <source>
        <strain evidence="6">Stoneville</strain>
        <tissue evidence="6">Whole head</tissue>
    </source>
</reference>
<keyword evidence="1" id="KW-0677">Repeat</keyword>
<feature type="compositionally biased region" description="Basic and acidic residues" evidence="4">
    <location>
        <begin position="481"/>
        <end position="501"/>
    </location>
</feature>
<evidence type="ECO:0000313" key="6">
    <source>
        <dbReference type="EMBL" id="KAH0822678.1"/>
    </source>
</evidence>
<evidence type="ECO:0000256" key="2">
    <source>
        <dbReference type="ARBA" id="ARBA00022884"/>
    </source>
</evidence>
<feature type="compositionally biased region" description="Basic and acidic residues" evidence="4">
    <location>
        <begin position="74"/>
        <end position="89"/>
    </location>
</feature>
<feature type="domain" description="RRM" evidence="5">
    <location>
        <begin position="199"/>
        <end position="280"/>
    </location>
</feature>
<protein>
    <recommendedName>
        <fullName evidence="5">RRM domain-containing protein</fullName>
    </recommendedName>
</protein>
<dbReference type="InterPro" id="IPR012975">
    <property type="entry name" value="NOPS"/>
</dbReference>
<evidence type="ECO:0000256" key="3">
    <source>
        <dbReference type="PROSITE-ProRule" id="PRU00176"/>
    </source>
</evidence>
<evidence type="ECO:0000256" key="1">
    <source>
        <dbReference type="ARBA" id="ARBA00022737"/>
    </source>
</evidence>
<keyword evidence="7" id="KW-1185">Reference proteome</keyword>
<evidence type="ECO:0000313" key="7">
    <source>
        <dbReference type="Proteomes" id="UP000719412"/>
    </source>
</evidence>
<dbReference type="PROSITE" id="PS50102">
    <property type="entry name" value="RRM"/>
    <property type="match status" value="2"/>
</dbReference>
<name>A0A8J6I040_TENMO</name>
<feature type="region of interest" description="Disordered" evidence="4">
    <location>
        <begin position="375"/>
        <end position="402"/>
    </location>
</feature>
<evidence type="ECO:0000256" key="4">
    <source>
        <dbReference type="SAM" id="MobiDB-lite"/>
    </source>
</evidence>
<organism evidence="6 7">
    <name type="scientific">Tenebrio molitor</name>
    <name type="common">Yellow mealworm beetle</name>
    <dbReference type="NCBI Taxonomy" id="7067"/>
    <lineage>
        <taxon>Eukaryota</taxon>
        <taxon>Metazoa</taxon>
        <taxon>Ecdysozoa</taxon>
        <taxon>Arthropoda</taxon>
        <taxon>Hexapoda</taxon>
        <taxon>Insecta</taxon>
        <taxon>Pterygota</taxon>
        <taxon>Neoptera</taxon>
        <taxon>Endopterygota</taxon>
        <taxon>Coleoptera</taxon>
        <taxon>Polyphaga</taxon>
        <taxon>Cucujiformia</taxon>
        <taxon>Tenebrionidae</taxon>
        <taxon>Tenebrio</taxon>
    </lineage>
</organism>
<gene>
    <name evidence="6" type="ORF">GEV33_000113</name>
</gene>
<dbReference type="Pfam" id="PF00076">
    <property type="entry name" value="RRM_1"/>
    <property type="match status" value="2"/>
</dbReference>
<keyword evidence="2 3" id="KW-0694">RNA-binding</keyword>
<sequence>MTSPAVNSPNPIQEDHHKDQNAPLDNPDVQNFDPQQRRQNQNRFKRRGGGPGGFNQRFNNPRGRKGFGRPGLNRNEEGGGHEQDNDFNKDSRFQDKLYEKLSQIAGPAVDLPPLDTVEKKFSGRNRLYIGNLSPDVTENDLKELLGKCGEYGELFLNKEKNFSFVKFDFYASCERAKRELDGHMLKGKNLKIRFAPNNASIKVKNLSGFVSNELLNYAFQVFGEVERALVLVDERGKPTGEGIVEFARKGCAMHAIRKCTERCFFLTESLRPVVVEPYEYVNDTDGFSEKFLPKRNPDYLKERSKGPRLAELNSFEHEYGLRWKQMLDLHAQKQEALKKELQMEMQKLEAQMVYARYEHETELLREELRARELDRERQKQEWEMKERQVEEQRRRNEEQIRRQEESLQARMMHQDEEMRRRQQENNLFMQAHQLHNILDEQEQSFQKPEMFDRGMDNREGFGEQSVKNEEEGKMPQQGNTFRRDRWITDRRDDFVPKRRRF</sequence>
<dbReference type="PANTHER" id="PTHR23189">
    <property type="entry name" value="RNA RECOGNITION MOTIF-CONTAINING"/>
    <property type="match status" value="1"/>
</dbReference>